<dbReference type="PANTHER" id="PTHR22991:SF40">
    <property type="entry name" value="PROTEIN CBG13490"/>
    <property type="match status" value="1"/>
</dbReference>
<dbReference type="CDD" id="cd00037">
    <property type="entry name" value="CLECT"/>
    <property type="match status" value="1"/>
</dbReference>
<evidence type="ECO:0000259" key="2">
    <source>
        <dbReference type="PROSITE" id="PS50041"/>
    </source>
</evidence>
<dbReference type="PANTHER" id="PTHR22991">
    <property type="entry name" value="PROTEIN CBG13490"/>
    <property type="match status" value="1"/>
</dbReference>
<dbReference type="SUPFAM" id="SSF49854">
    <property type="entry name" value="Spermadhesin, CUB domain"/>
    <property type="match status" value="1"/>
</dbReference>
<dbReference type="PROSITE" id="PS00615">
    <property type="entry name" value="C_TYPE_LECTIN_1"/>
    <property type="match status" value="1"/>
</dbReference>
<accession>A0AAV5T519</accession>
<feature type="non-terminal residue" evidence="3">
    <location>
        <position position="395"/>
    </location>
</feature>
<dbReference type="InterPro" id="IPR035914">
    <property type="entry name" value="Sperma_CUB_dom_sf"/>
</dbReference>
<reference evidence="3" key="1">
    <citation type="submission" date="2023-10" db="EMBL/GenBank/DDBJ databases">
        <title>Genome assembly of Pristionchus species.</title>
        <authorList>
            <person name="Yoshida K."/>
            <person name="Sommer R.J."/>
        </authorList>
    </citation>
    <scope>NUCLEOTIDE SEQUENCE</scope>
    <source>
        <strain evidence="3">RS0144</strain>
    </source>
</reference>
<dbReference type="InterPro" id="IPR016187">
    <property type="entry name" value="CTDL_fold"/>
</dbReference>
<dbReference type="InterPro" id="IPR016186">
    <property type="entry name" value="C-type_lectin-like/link_sf"/>
</dbReference>
<sequence>VLIVIKFTEFAHCSCPDGFDLVSDGECRGLYYTFAVEYFDMSNTAITKCGEIHAQPIIIHNEEASLILFSLSMFHASLIGLVCNLTTKQWVWTDGSPVDYKPPQGLYNPGMGRVSSKCEIIHSDLDKECSDGCNWNVWTTDFYCTKQLQTLTPSEDGCDSFDDDSEDGVCYQIGATAENWKEAEIICRSFGADLASIHNQHENNFVRRLAVSNGAVTGVYLGATISGKGNEYGWIDGSEWDYDNFYPGFPMDGLGDCIVMDTEVTTGHWANADCSSAQSVACIRIQNYTTPACSAGPWKEGQIMYSPGFPFDASTPCDFLLEVDEGKTVELEILLVEANSCCDRLIIFESYLGGNVIANLTGEVSDTTYKTESSNFMRVSWQPTGGVNVRGMMVS</sequence>
<dbReference type="InterPro" id="IPR001304">
    <property type="entry name" value="C-type_lectin-like"/>
</dbReference>
<dbReference type="SMART" id="SM00034">
    <property type="entry name" value="CLECT"/>
    <property type="match status" value="2"/>
</dbReference>
<evidence type="ECO:0000313" key="3">
    <source>
        <dbReference type="EMBL" id="GMS90616.1"/>
    </source>
</evidence>
<dbReference type="SUPFAM" id="SSF56436">
    <property type="entry name" value="C-type lectin-like"/>
    <property type="match status" value="2"/>
</dbReference>
<proteinExistence type="predicted"/>
<gene>
    <name evidence="3" type="ORF">PENTCL1PPCAC_12791</name>
</gene>
<dbReference type="PROSITE" id="PS50041">
    <property type="entry name" value="C_TYPE_LECTIN_2"/>
    <property type="match status" value="1"/>
</dbReference>
<keyword evidence="4" id="KW-1185">Reference proteome</keyword>
<dbReference type="InterPro" id="IPR018378">
    <property type="entry name" value="C-type_lectin_CS"/>
</dbReference>
<dbReference type="EMBL" id="BTSX01000003">
    <property type="protein sequence ID" value="GMS90616.1"/>
    <property type="molecule type" value="Genomic_DNA"/>
</dbReference>
<evidence type="ECO:0000313" key="4">
    <source>
        <dbReference type="Proteomes" id="UP001432027"/>
    </source>
</evidence>
<feature type="domain" description="C-type lectin" evidence="2">
    <location>
        <begin position="166"/>
        <end position="283"/>
    </location>
</feature>
<dbReference type="Gene3D" id="3.10.100.10">
    <property type="entry name" value="Mannose-Binding Protein A, subunit A"/>
    <property type="match status" value="2"/>
</dbReference>
<keyword evidence="1" id="KW-1015">Disulfide bond</keyword>
<organism evidence="3 4">
    <name type="scientific">Pristionchus entomophagus</name>
    <dbReference type="NCBI Taxonomy" id="358040"/>
    <lineage>
        <taxon>Eukaryota</taxon>
        <taxon>Metazoa</taxon>
        <taxon>Ecdysozoa</taxon>
        <taxon>Nematoda</taxon>
        <taxon>Chromadorea</taxon>
        <taxon>Rhabditida</taxon>
        <taxon>Rhabditina</taxon>
        <taxon>Diplogasteromorpha</taxon>
        <taxon>Diplogasteroidea</taxon>
        <taxon>Neodiplogasteridae</taxon>
        <taxon>Pristionchus</taxon>
    </lineage>
</organism>
<dbReference type="Pfam" id="PF00059">
    <property type="entry name" value="Lectin_C"/>
    <property type="match status" value="1"/>
</dbReference>
<dbReference type="AlphaFoldDB" id="A0AAV5T519"/>
<feature type="non-terminal residue" evidence="3">
    <location>
        <position position="1"/>
    </location>
</feature>
<dbReference type="Proteomes" id="UP001432027">
    <property type="component" value="Unassembled WGS sequence"/>
</dbReference>
<protein>
    <recommendedName>
        <fullName evidence="2">C-type lectin domain-containing protein</fullName>
    </recommendedName>
</protein>
<evidence type="ECO:0000256" key="1">
    <source>
        <dbReference type="ARBA" id="ARBA00023157"/>
    </source>
</evidence>
<comment type="caution">
    <text evidence="3">The sequence shown here is derived from an EMBL/GenBank/DDBJ whole genome shotgun (WGS) entry which is preliminary data.</text>
</comment>
<name>A0AAV5T519_9BILA</name>
<dbReference type="InterPro" id="IPR050976">
    <property type="entry name" value="Snaclec"/>
</dbReference>